<evidence type="ECO:0000259" key="4">
    <source>
        <dbReference type="Pfam" id="PF01494"/>
    </source>
</evidence>
<sequence length="464" mass="51594">MAPPKFRVAICGGGIGGLTLAATLGRYGNTPVDIYESATEIGTIGAGISVWRRTWEVMQRLGLQEEMDKRNIPIPREGKSRACTHIYKHIIDVISSFAVPILLCRRADNPVEGKDLFQLIAPYAAIPLHRMHLIDLLKSVLPENCTIHTSKRLTSYTHAGDNTTVLHFDDGSTATTNVLVGADGIRSVVRMQLGAEVLESGRLPKELQSPTVLQQAIEPKWTGTIVYRSLIKPDKVRADHPLWKSTGFCYSGKMKHIIVYPISNGAFINFLAFYTVPDGEGTPYEGKWMRDAPKEEVLDAFQGWEPDVQELLEALDPVVSHWALHAMGSVPFAGEGRVAILGDSMHAMTTHLGAGAGQAMEDSYLLGRLLSHSSTTLNNVPAVMRIYENLRLVPANKTVAISRELGLMYELNGPEYNGEEPVGDDVLQRWREAIYKRWEAYWQGHPEDDWKIAEDKLQQVTEKK</sequence>
<keyword evidence="3" id="KW-0560">Oxidoreductase</keyword>
<dbReference type="PANTHER" id="PTHR46720">
    <property type="entry name" value="HYDROXYLASE, PUTATIVE (AFU_ORTHOLOGUE AFUA_3G01460)-RELATED"/>
    <property type="match status" value="1"/>
</dbReference>
<comment type="caution">
    <text evidence="5">The sequence shown here is derived from an EMBL/GenBank/DDBJ whole genome shotgun (WGS) entry which is preliminary data.</text>
</comment>
<protein>
    <recommendedName>
        <fullName evidence="4">FAD-binding domain-containing protein</fullName>
    </recommendedName>
</protein>
<accession>A0A4Y9YR44</accession>
<proteinExistence type="predicted"/>
<keyword evidence="6" id="KW-1185">Reference proteome</keyword>
<dbReference type="EMBL" id="SEOQ01000356">
    <property type="protein sequence ID" value="TFY64904.1"/>
    <property type="molecule type" value="Genomic_DNA"/>
</dbReference>
<gene>
    <name evidence="5" type="ORF">EVG20_g5781</name>
</gene>
<keyword evidence="1" id="KW-0285">Flavoprotein</keyword>
<dbReference type="Gene3D" id="3.50.50.60">
    <property type="entry name" value="FAD/NAD(P)-binding domain"/>
    <property type="match status" value="1"/>
</dbReference>
<feature type="domain" description="FAD-binding" evidence="4">
    <location>
        <begin position="7"/>
        <end position="373"/>
    </location>
</feature>
<keyword evidence="2" id="KW-0274">FAD</keyword>
<organism evidence="5 6">
    <name type="scientific">Dentipellis fragilis</name>
    <dbReference type="NCBI Taxonomy" id="205917"/>
    <lineage>
        <taxon>Eukaryota</taxon>
        <taxon>Fungi</taxon>
        <taxon>Dikarya</taxon>
        <taxon>Basidiomycota</taxon>
        <taxon>Agaricomycotina</taxon>
        <taxon>Agaricomycetes</taxon>
        <taxon>Russulales</taxon>
        <taxon>Hericiaceae</taxon>
        <taxon>Dentipellis</taxon>
    </lineage>
</organism>
<dbReference type="InterPro" id="IPR036188">
    <property type="entry name" value="FAD/NAD-bd_sf"/>
</dbReference>
<name>A0A4Y9YR44_9AGAM</name>
<reference evidence="5 6" key="1">
    <citation type="submission" date="2019-02" db="EMBL/GenBank/DDBJ databases">
        <title>Genome sequencing of the rare red list fungi Dentipellis fragilis.</title>
        <authorList>
            <person name="Buettner E."/>
            <person name="Kellner H."/>
        </authorList>
    </citation>
    <scope>NUCLEOTIDE SEQUENCE [LARGE SCALE GENOMIC DNA]</scope>
    <source>
        <strain evidence="5 6">DSM 105465</strain>
    </source>
</reference>
<dbReference type="SUPFAM" id="SSF51905">
    <property type="entry name" value="FAD/NAD(P)-binding domain"/>
    <property type="match status" value="1"/>
</dbReference>
<evidence type="ECO:0000313" key="5">
    <source>
        <dbReference type="EMBL" id="TFY64904.1"/>
    </source>
</evidence>
<dbReference type="GO" id="GO:0071949">
    <property type="term" value="F:FAD binding"/>
    <property type="evidence" value="ECO:0007669"/>
    <property type="project" value="InterPro"/>
</dbReference>
<dbReference type="InterPro" id="IPR051104">
    <property type="entry name" value="FAD_monoxygenase"/>
</dbReference>
<dbReference type="Proteomes" id="UP000298327">
    <property type="component" value="Unassembled WGS sequence"/>
</dbReference>
<evidence type="ECO:0000256" key="3">
    <source>
        <dbReference type="ARBA" id="ARBA00023002"/>
    </source>
</evidence>
<dbReference type="SUPFAM" id="SSF54373">
    <property type="entry name" value="FAD-linked reductases, C-terminal domain"/>
    <property type="match status" value="1"/>
</dbReference>
<evidence type="ECO:0000256" key="2">
    <source>
        <dbReference type="ARBA" id="ARBA00022827"/>
    </source>
</evidence>
<evidence type="ECO:0000313" key="6">
    <source>
        <dbReference type="Proteomes" id="UP000298327"/>
    </source>
</evidence>
<evidence type="ECO:0000256" key="1">
    <source>
        <dbReference type="ARBA" id="ARBA00022630"/>
    </source>
</evidence>
<dbReference type="OrthoDB" id="417877at2759"/>
<dbReference type="PRINTS" id="PR00420">
    <property type="entry name" value="RNGMNOXGNASE"/>
</dbReference>
<dbReference type="InterPro" id="IPR002938">
    <property type="entry name" value="FAD-bd"/>
</dbReference>
<dbReference type="AlphaFoldDB" id="A0A4Y9YR44"/>
<dbReference type="PANTHER" id="PTHR46720:SF3">
    <property type="entry name" value="FAD-BINDING DOMAIN-CONTAINING PROTEIN-RELATED"/>
    <property type="match status" value="1"/>
</dbReference>
<dbReference type="GO" id="GO:0016491">
    <property type="term" value="F:oxidoreductase activity"/>
    <property type="evidence" value="ECO:0007669"/>
    <property type="project" value="UniProtKB-KW"/>
</dbReference>
<dbReference type="STRING" id="205917.A0A4Y9YR44"/>
<dbReference type="GO" id="GO:0044550">
    <property type="term" value="P:secondary metabolite biosynthetic process"/>
    <property type="evidence" value="ECO:0007669"/>
    <property type="project" value="TreeGrafter"/>
</dbReference>
<dbReference type="Pfam" id="PF01494">
    <property type="entry name" value="FAD_binding_3"/>
    <property type="match status" value="1"/>
</dbReference>